<dbReference type="GeneID" id="4708115"/>
<organism evidence="2 3">
    <name type="scientific">Aspergillus clavatus (strain ATCC 1007 / CBS 513.65 / DSM 816 / NCTC 3887 / NRRL 1 / QM 1276 / 107)</name>
    <dbReference type="NCBI Taxonomy" id="344612"/>
    <lineage>
        <taxon>Eukaryota</taxon>
        <taxon>Fungi</taxon>
        <taxon>Dikarya</taxon>
        <taxon>Ascomycota</taxon>
        <taxon>Pezizomycotina</taxon>
        <taxon>Eurotiomycetes</taxon>
        <taxon>Eurotiomycetidae</taxon>
        <taxon>Eurotiales</taxon>
        <taxon>Aspergillaceae</taxon>
        <taxon>Aspergillus</taxon>
        <taxon>Aspergillus subgen. Fumigati</taxon>
    </lineage>
</organism>
<dbReference type="EMBL" id="DS027045">
    <property type="protein sequence ID" value="EAW14246.1"/>
    <property type="molecule type" value="Genomic_DNA"/>
</dbReference>
<evidence type="ECO:0000313" key="3">
    <source>
        <dbReference type="Proteomes" id="UP000006701"/>
    </source>
</evidence>
<reference evidence="2 3" key="1">
    <citation type="journal article" date="2008" name="PLoS Genet.">
        <title>Genomic islands in the pathogenic filamentous fungus Aspergillus fumigatus.</title>
        <authorList>
            <person name="Fedorova N.D."/>
            <person name="Khaldi N."/>
            <person name="Joardar V.S."/>
            <person name="Maiti R."/>
            <person name="Amedeo P."/>
            <person name="Anderson M.J."/>
            <person name="Crabtree J."/>
            <person name="Silva J.C."/>
            <person name="Badger J.H."/>
            <person name="Albarraq A."/>
            <person name="Angiuoli S."/>
            <person name="Bussey H."/>
            <person name="Bowyer P."/>
            <person name="Cotty P.J."/>
            <person name="Dyer P.S."/>
            <person name="Egan A."/>
            <person name="Galens K."/>
            <person name="Fraser-Liggett C.M."/>
            <person name="Haas B.J."/>
            <person name="Inman J.M."/>
            <person name="Kent R."/>
            <person name="Lemieux S."/>
            <person name="Malavazi I."/>
            <person name="Orvis J."/>
            <person name="Roemer T."/>
            <person name="Ronning C.M."/>
            <person name="Sundaram J.P."/>
            <person name="Sutton G."/>
            <person name="Turner G."/>
            <person name="Venter J.C."/>
            <person name="White O.R."/>
            <person name="Whitty B.R."/>
            <person name="Youngman P."/>
            <person name="Wolfe K.H."/>
            <person name="Goldman G.H."/>
            <person name="Wortman J.R."/>
            <person name="Jiang B."/>
            <person name="Denning D.W."/>
            <person name="Nierman W.C."/>
        </authorList>
    </citation>
    <scope>NUCLEOTIDE SEQUENCE [LARGE SCALE GENOMIC DNA]</scope>
    <source>
        <strain evidence="3">ATCC 1007 / CBS 513.65 / DSM 816 / NCTC 3887 / NRRL 1</strain>
    </source>
</reference>
<accession>A1C775</accession>
<evidence type="ECO:0000313" key="2">
    <source>
        <dbReference type="EMBL" id="EAW14246.1"/>
    </source>
</evidence>
<feature type="region of interest" description="Disordered" evidence="1">
    <location>
        <begin position="167"/>
        <end position="188"/>
    </location>
</feature>
<feature type="compositionally biased region" description="Basic and acidic residues" evidence="1">
    <location>
        <begin position="236"/>
        <end position="246"/>
    </location>
</feature>
<sequence length="451" mass="49976">MENTEILVHISAPSGARDDARYRAQVEAILNFQSLSRQLITRASNDEQEGDPALDTLPSESVVRGLAVTPNDESQCKRPLFSVSTGGQFNNGADVQPTVCSQGHAEKFATLCEQSPNDGFRLASPRTKEGTTGPHLEVCRGHELSHSSFLPVPTAVQIGKDSLETPISVIPDSQPELPRTDTESLTRSGSQVHGLLVAVDSPPAKRPCLGLISTLQRPELFTEDSPPVPDQSEQCPKGDDPTDPHTTKSITRTFEEAQSLIPLDSLPLMIKPPPPPISREQFVTHVTPTLTMLTERLKPARTYKPVQQTRDLDPLERGHWYIYINIITAKDCVDDKQVGTWGIALFSRFWSFLSDFISQEGRAGWGVWCIVEDAPEASPLYSTDSRIVPHEKTKSTTLPSSTTHPVILKLYAWGEIVSHMYLLLFLASERRVRRMGAQWRDGEDMVIIQMP</sequence>
<dbReference type="Proteomes" id="UP000006701">
    <property type="component" value="Unassembled WGS sequence"/>
</dbReference>
<dbReference type="OMA" id="WGVWCRR"/>
<name>A1C775_ASPCL</name>
<protein>
    <submittedName>
        <fullName evidence="2">Uncharacterized protein</fullName>
    </submittedName>
</protein>
<keyword evidence="3" id="KW-1185">Reference proteome</keyword>
<dbReference type="HOGENOM" id="CLU_031892_1_1_1"/>
<feature type="region of interest" description="Disordered" evidence="1">
    <location>
        <begin position="217"/>
        <end position="247"/>
    </location>
</feature>
<dbReference type="KEGG" id="act:ACLA_072790"/>
<dbReference type="OrthoDB" id="5395975at2759"/>
<gene>
    <name evidence="2" type="ORF">ACLA_072790</name>
</gene>
<evidence type="ECO:0000256" key="1">
    <source>
        <dbReference type="SAM" id="MobiDB-lite"/>
    </source>
</evidence>
<dbReference type="eggNOG" id="ENOG502S7U4">
    <property type="taxonomic scope" value="Eukaryota"/>
</dbReference>
<dbReference type="AlphaFoldDB" id="A1C775"/>
<proteinExistence type="predicted"/>
<dbReference type="VEuPathDB" id="FungiDB:ACLA_072790"/>
<dbReference type="RefSeq" id="XP_001275672.1">
    <property type="nucleotide sequence ID" value="XM_001275671.1"/>
</dbReference>